<dbReference type="InterPro" id="IPR039425">
    <property type="entry name" value="RNA_pol_sigma-70-like"/>
</dbReference>
<dbReference type="InterPro" id="IPR014284">
    <property type="entry name" value="RNA_pol_sigma-70_dom"/>
</dbReference>
<dbReference type="NCBIfam" id="TIGR02937">
    <property type="entry name" value="sigma70-ECF"/>
    <property type="match status" value="1"/>
</dbReference>
<dbReference type="PANTHER" id="PTHR43133">
    <property type="entry name" value="RNA POLYMERASE ECF-TYPE SIGMA FACTO"/>
    <property type="match status" value="1"/>
</dbReference>
<dbReference type="Proteomes" id="UP001487296">
    <property type="component" value="Unassembled WGS sequence"/>
</dbReference>
<feature type="domain" description="RNA polymerase sigma factor 70 region 4 type 2" evidence="7">
    <location>
        <begin position="107"/>
        <end position="157"/>
    </location>
</feature>
<keyword evidence="5" id="KW-0804">Transcription</keyword>
<feature type="domain" description="RNA polymerase sigma-70 region 2" evidence="6">
    <location>
        <begin position="14"/>
        <end position="75"/>
    </location>
</feature>
<name>A0ABV1FPZ8_9BACT</name>
<dbReference type="InterPro" id="IPR036388">
    <property type="entry name" value="WH-like_DNA-bd_sf"/>
</dbReference>
<protein>
    <submittedName>
        <fullName evidence="8">RNA polymerase sigma factor</fullName>
    </submittedName>
</protein>
<evidence type="ECO:0000256" key="4">
    <source>
        <dbReference type="ARBA" id="ARBA00023125"/>
    </source>
</evidence>
<dbReference type="Pfam" id="PF04542">
    <property type="entry name" value="Sigma70_r2"/>
    <property type="match status" value="1"/>
</dbReference>
<dbReference type="CDD" id="cd06171">
    <property type="entry name" value="Sigma70_r4"/>
    <property type="match status" value="1"/>
</dbReference>
<evidence type="ECO:0000313" key="9">
    <source>
        <dbReference type="Proteomes" id="UP001487296"/>
    </source>
</evidence>
<keyword evidence="3" id="KW-0731">Sigma factor</keyword>
<accession>A0ABV1FPZ8</accession>
<evidence type="ECO:0000256" key="5">
    <source>
        <dbReference type="ARBA" id="ARBA00023163"/>
    </source>
</evidence>
<evidence type="ECO:0000259" key="7">
    <source>
        <dbReference type="Pfam" id="PF08281"/>
    </source>
</evidence>
<keyword evidence="4" id="KW-0238">DNA-binding</keyword>
<dbReference type="InterPro" id="IPR013325">
    <property type="entry name" value="RNA_pol_sigma_r2"/>
</dbReference>
<evidence type="ECO:0000313" key="8">
    <source>
        <dbReference type="EMBL" id="MEQ2486493.1"/>
    </source>
</evidence>
<evidence type="ECO:0000259" key="6">
    <source>
        <dbReference type="Pfam" id="PF04542"/>
    </source>
</evidence>
<reference evidence="8 9" key="1">
    <citation type="submission" date="2024-04" db="EMBL/GenBank/DDBJ databases">
        <title>Human intestinal bacterial collection.</title>
        <authorList>
            <person name="Pauvert C."/>
            <person name="Hitch T.C.A."/>
            <person name="Clavel T."/>
        </authorList>
    </citation>
    <scope>NUCLEOTIDE SEQUENCE [LARGE SCALE GENOMIC DNA]</scope>
    <source>
        <strain evidence="8 9">CLA-AA-H145</strain>
    </source>
</reference>
<evidence type="ECO:0000256" key="2">
    <source>
        <dbReference type="ARBA" id="ARBA00023015"/>
    </source>
</evidence>
<proteinExistence type="inferred from homology"/>
<comment type="similarity">
    <text evidence="1">Belongs to the sigma-70 factor family. ECF subfamily.</text>
</comment>
<dbReference type="PANTHER" id="PTHR43133:SF8">
    <property type="entry name" value="RNA POLYMERASE SIGMA FACTOR HI_1459-RELATED"/>
    <property type="match status" value="1"/>
</dbReference>
<organism evidence="8 9">
    <name type="scientific">Hallella faecis</name>
    <dbReference type="NCBI Taxonomy" id="2841596"/>
    <lineage>
        <taxon>Bacteria</taxon>
        <taxon>Pseudomonadati</taxon>
        <taxon>Bacteroidota</taxon>
        <taxon>Bacteroidia</taxon>
        <taxon>Bacteroidales</taxon>
        <taxon>Prevotellaceae</taxon>
        <taxon>Hallella</taxon>
    </lineage>
</organism>
<dbReference type="Gene3D" id="1.10.10.10">
    <property type="entry name" value="Winged helix-like DNA-binding domain superfamily/Winged helix DNA-binding domain"/>
    <property type="match status" value="1"/>
</dbReference>
<comment type="caution">
    <text evidence="8">The sequence shown here is derived from an EMBL/GenBank/DDBJ whole genome shotgun (WGS) entry which is preliminary data.</text>
</comment>
<dbReference type="Pfam" id="PF08281">
    <property type="entry name" value="Sigma70_r4_2"/>
    <property type="match status" value="1"/>
</dbReference>
<evidence type="ECO:0000256" key="1">
    <source>
        <dbReference type="ARBA" id="ARBA00010641"/>
    </source>
</evidence>
<dbReference type="Gene3D" id="1.10.1740.10">
    <property type="match status" value="1"/>
</dbReference>
<dbReference type="InterPro" id="IPR013324">
    <property type="entry name" value="RNA_pol_sigma_r3/r4-like"/>
</dbReference>
<dbReference type="RefSeq" id="WP_215759576.1">
    <property type="nucleotide sequence ID" value="NZ_JAHKBE010000015.1"/>
</dbReference>
<dbReference type="InterPro" id="IPR007627">
    <property type="entry name" value="RNA_pol_sigma70_r2"/>
</dbReference>
<evidence type="ECO:0000256" key="3">
    <source>
        <dbReference type="ARBA" id="ARBA00023082"/>
    </source>
</evidence>
<sequence>MSKISFQNDILPLKNQLYRLALRITLRNAEAEDIVQETLIKAWNVRDKWDTIDNIEAFCFTICRNLALDSIKRHDNRNETLENVRTDAADTQQTPLDKATTNNRIDIVRHLVDSLPEKQRSCIQLRDFEGKTYKEIATVMGIPEEQVKVNIFRGRQAIKTQFQKLDNFGVSKKNP</sequence>
<gene>
    <name evidence="8" type="ORF">AAAT34_05405</name>
</gene>
<dbReference type="InterPro" id="IPR013249">
    <property type="entry name" value="RNA_pol_sigma70_r4_t2"/>
</dbReference>
<keyword evidence="9" id="KW-1185">Reference proteome</keyword>
<dbReference type="EMBL" id="JBBNFP010000015">
    <property type="protein sequence ID" value="MEQ2486493.1"/>
    <property type="molecule type" value="Genomic_DNA"/>
</dbReference>
<keyword evidence="2" id="KW-0805">Transcription regulation</keyword>
<dbReference type="SUPFAM" id="SSF88946">
    <property type="entry name" value="Sigma2 domain of RNA polymerase sigma factors"/>
    <property type="match status" value="1"/>
</dbReference>
<dbReference type="SUPFAM" id="SSF88659">
    <property type="entry name" value="Sigma3 and sigma4 domains of RNA polymerase sigma factors"/>
    <property type="match status" value="1"/>
</dbReference>